<dbReference type="EMBL" id="CYZX01000006">
    <property type="protein sequence ID" value="CUO14807.1"/>
    <property type="molecule type" value="Genomic_DNA"/>
</dbReference>
<evidence type="ECO:0000313" key="2">
    <source>
        <dbReference type="Proteomes" id="UP000095594"/>
    </source>
</evidence>
<gene>
    <name evidence="1" type="ORF">ERS852471_01020</name>
</gene>
<name>A0A174CPA5_9CLOT</name>
<accession>A0A174CPA5</accession>
<proteinExistence type="predicted"/>
<organism evidence="1 2">
    <name type="scientific">Clostridium disporicum</name>
    <dbReference type="NCBI Taxonomy" id="84024"/>
    <lineage>
        <taxon>Bacteria</taxon>
        <taxon>Bacillati</taxon>
        <taxon>Bacillota</taxon>
        <taxon>Clostridia</taxon>
        <taxon>Eubacteriales</taxon>
        <taxon>Clostridiaceae</taxon>
        <taxon>Clostridium</taxon>
    </lineage>
</organism>
<dbReference type="RefSeq" id="WP_055264557.1">
    <property type="nucleotide sequence ID" value="NZ_CABIXQ010000006.1"/>
</dbReference>
<sequence length="121" mass="13831">MKSYSQEELENALKIISSTISTCEKIQPKFREGTSQFSLLRNRIKALKISKCLIENDGSIKEYIVDDLEKALPPVISIINKTEKAQSKYDEGSTQFKKFSPLIEAMYIARALITNEIIKRE</sequence>
<dbReference type="AlphaFoldDB" id="A0A174CPA5"/>
<reference evidence="1 2" key="1">
    <citation type="submission" date="2015-09" db="EMBL/GenBank/DDBJ databases">
        <authorList>
            <consortium name="Pathogen Informatics"/>
        </authorList>
    </citation>
    <scope>NUCLEOTIDE SEQUENCE [LARGE SCALE GENOMIC DNA]</scope>
    <source>
        <strain evidence="1 2">2789STDY5834856</strain>
    </source>
</reference>
<evidence type="ECO:0000313" key="1">
    <source>
        <dbReference type="EMBL" id="CUO14807.1"/>
    </source>
</evidence>
<protein>
    <submittedName>
        <fullName evidence="1">Uncharacterized protein</fullName>
    </submittedName>
</protein>
<dbReference type="OrthoDB" id="2313808at2"/>
<dbReference type="Proteomes" id="UP000095594">
    <property type="component" value="Unassembled WGS sequence"/>
</dbReference>